<comment type="caution">
    <text evidence="1">The sequence shown here is derived from an EMBL/GenBank/DDBJ whole genome shotgun (WGS) entry which is preliminary data.</text>
</comment>
<dbReference type="EMBL" id="LCYA01000098">
    <property type="protein sequence ID" value="KWV86269.1"/>
    <property type="molecule type" value="Genomic_DNA"/>
</dbReference>
<dbReference type="Proteomes" id="UP000061348">
    <property type="component" value="Unassembled WGS sequence"/>
</dbReference>
<accession>A0A109LF06</accession>
<organism evidence="1 2">
    <name type="scientific">Pseudomonas fluorescens</name>
    <dbReference type="NCBI Taxonomy" id="294"/>
    <lineage>
        <taxon>Bacteria</taxon>
        <taxon>Pseudomonadati</taxon>
        <taxon>Pseudomonadota</taxon>
        <taxon>Gammaproteobacteria</taxon>
        <taxon>Pseudomonadales</taxon>
        <taxon>Pseudomonadaceae</taxon>
        <taxon>Pseudomonas</taxon>
    </lineage>
</organism>
<gene>
    <name evidence="1" type="ORF">PFLmoz3_04052</name>
</gene>
<proteinExistence type="predicted"/>
<dbReference type="PATRIC" id="fig|294.194.peg.4493"/>
<sequence length="92" mass="9778">MAITGSQIIFIRLALNAMLPLLRSAAMDKVPPMQISASGSVVSDRYCKDFSSQPGTPIWKYANGVATITLIISGLANTLLKMLHGSDLITGL</sequence>
<dbReference type="AlphaFoldDB" id="A0A109LF06"/>
<evidence type="ECO:0000313" key="2">
    <source>
        <dbReference type="Proteomes" id="UP000061348"/>
    </source>
</evidence>
<reference evidence="1 2" key="1">
    <citation type="submission" date="2015-05" db="EMBL/GenBank/DDBJ databases">
        <title>A genomic and transcriptomic approach to investigate the blue pigment phenotype in Pseudomonas fluorescens.</title>
        <authorList>
            <person name="Andreani N.A."/>
            <person name="Cardazzo B."/>
        </authorList>
    </citation>
    <scope>NUCLEOTIDE SEQUENCE [LARGE SCALE GENOMIC DNA]</scope>
    <source>
        <strain evidence="1 2">Ps_22</strain>
    </source>
</reference>
<evidence type="ECO:0000313" key="1">
    <source>
        <dbReference type="EMBL" id="KWV86269.1"/>
    </source>
</evidence>
<name>A0A109LF06_PSEFL</name>
<protein>
    <submittedName>
        <fullName evidence="1">Uncharacterized protein</fullName>
    </submittedName>
</protein>